<protein>
    <submittedName>
        <fullName evidence="3">Extensin</fullName>
    </submittedName>
</protein>
<gene>
    <name evidence="3" type="ORF">GOQ09_20325</name>
</gene>
<dbReference type="OrthoDB" id="9809788at2"/>
<keyword evidence="1" id="KW-0812">Transmembrane</keyword>
<evidence type="ECO:0000313" key="3">
    <source>
        <dbReference type="EMBL" id="QGW83782.1"/>
    </source>
</evidence>
<feature type="domain" description="Extensin-like C-terminal" evidence="2">
    <location>
        <begin position="80"/>
        <end position="264"/>
    </location>
</feature>
<evidence type="ECO:0000259" key="2">
    <source>
        <dbReference type="Pfam" id="PF06904"/>
    </source>
</evidence>
<dbReference type="InterPro" id="IPR009683">
    <property type="entry name" value="Extensin-like_C"/>
</dbReference>
<evidence type="ECO:0000256" key="1">
    <source>
        <dbReference type="SAM" id="Phobius"/>
    </source>
</evidence>
<organism evidence="3 4">
    <name type="scientific">Variovorax paradoxus</name>
    <dbReference type="NCBI Taxonomy" id="34073"/>
    <lineage>
        <taxon>Bacteria</taxon>
        <taxon>Pseudomonadati</taxon>
        <taxon>Pseudomonadota</taxon>
        <taxon>Betaproteobacteria</taxon>
        <taxon>Burkholderiales</taxon>
        <taxon>Comamonadaceae</taxon>
        <taxon>Variovorax</taxon>
    </lineage>
</organism>
<name>A0A6I6HLZ5_VARPD</name>
<dbReference type="AlphaFoldDB" id="A0A6I6HLZ5"/>
<dbReference type="Proteomes" id="UP000425817">
    <property type="component" value="Chromosome"/>
</dbReference>
<dbReference type="EMBL" id="CP046622">
    <property type="protein sequence ID" value="QGW83782.1"/>
    <property type="molecule type" value="Genomic_DNA"/>
</dbReference>
<feature type="transmembrane region" description="Helical" evidence="1">
    <location>
        <begin position="20"/>
        <end position="41"/>
    </location>
</feature>
<keyword evidence="1" id="KW-0472">Membrane</keyword>
<sequence>MALNPSDDPTEPSFSSRKRWLGKAFACATLAAVLLGAWAVATGRLGIPDRFNPWAPLDVSAPPGWLTGYKLSRARSEPARCLAALAQTGMQYDLLPDRVTAPGCGFKNAVRLRSAGVRLGTAPSLSCPMALSFFMWERHALQPAAMQHFGQPVAAVEHLGSYACRNVNRGEGAVPGASRSRHATADALDVAGLTLANGRRITVLQAWPRSGSADAASTHDPAALLLRDAHRGACRFFNGVLGPDYNAAHRDHLHLETGGYDVCR</sequence>
<evidence type="ECO:0000313" key="4">
    <source>
        <dbReference type="Proteomes" id="UP000425817"/>
    </source>
</evidence>
<reference evidence="3 4" key="1">
    <citation type="submission" date="2019-12" db="EMBL/GenBank/DDBJ databases">
        <title>Hybrid Genome Assemblies of two High G+C Isolates from Undergraduate Microbiology Courses.</title>
        <authorList>
            <person name="Ne Ville C.J."/>
            <person name="Enright D."/>
            <person name="Hernandez I."/>
            <person name="Dodsworth J."/>
            <person name="Orwin P.M."/>
        </authorList>
    </citation>
    <scope>NUCLEOTIDE SEQUENCE [LARGE SCALE GENOMIC DNA]</scope>
    <source>
        <strain evidence="3 4">CSUSB</strain>
    </source>
</reference>
<keyword evidence="1" id="KW-1133">Transmembrane helix</keyword>
<proteinExistence type="predicted"/>
<accession>A0A6I6HLZ5</accession>
<dbReference type="Pfam" id="PF06904">
    <property type="entry name" value="Extensin-like_C"/>
    <property type="match status" value="1"/>
</dbReference>